<feature type="domain" description="HTH lysR-type" evidence="5">
    <location>
        <begin position="3"/>
        <end position="60"/>
    </location>
</feature>
<dbReference type="PANTHER" id="PTHR30126:SF2">
    <property type="entry name" value="HTH-TYPE TRANSCRIPTIONAL REGULATOR YJIE"/>
    <property type="match status" value="1"/>
</dbReference>
<dbReference type="InterPro" id="IPR000847">
    <property type="entry name" value="LysR_HTH_N"/>
</dbReference>
<dbReference type="Pfam" id="PF00126">
    <property type="entry name" value="HTH_1"/>
    <property type="match status" value="1"/>
</dbReference>
<evidence type="ECO:0000313" key="6">
    <source>
        <dbReference type="EMBL" id="QER38961.1"/>
    </source>
</evidence>
<comment type="similarity">
    <text evidence="1">Belongs to the LysR transcriptional regulatory family.</text>
</comment>
<dbReference type="AlphaFoldDB" id="A0A5P1UPX2"/>
<dbReference type="Gene3D" id="3.40.190.10">
    <property type="entry name" value="Periplasmic binding protein-like II"/>
    <property type="match status" value="2"/>
</dbReference>
<dbReference type="Proteomes" id="UP000325177">
    <property type="component" value="Chromosome"/>
</dbReference>
<accession>A0A5P1UPX2</accession>
<evidence type="ECO:0000313" key="7">
    <source>
        <dbReference type="Proteomes" id="UP000325177"/>
    </source>
</evidence>
<evidence type="ECO:0000256" key="1">
    <source>
        <dbReference type="ARBA" id="ARBA00009437"/>
    </source>
</evidence>
<evidence type="ECO:0000259" key="5">
    <source>
        <dbReference type="PROSITE" id="PS50931"/>
    </source>
</evidence>
<sequence>MTLEIRWIEDLLALEQENSISQAAELRHVTQSAFSRRIQNIETALGFQILKRDSKAIDFTEAGQILLASAKSIQNQLNSTISYLEKNIKNNELNVKFAVSHSLITQFFPRFIHDLSLNLEDLKLEIIAANLKQGMRLLTDGSCDFLICYCDQKTLQQLDTSLFIFHKIVKMDILPVTAVYNNEPKYSFNQLFPLLAYSKQAYLRKCVDEVIENNLNYRTLYETDNASDLKELVLQGLGIAWLPKLLVEKELSENKLKVIDEQIFHTSQDVYIIRRKMILSERIKYIWNLLTNNVPQ</sequence>
<dbReference type="CDD" id="cd05466">
    <property type="entry name" value="PBP2_LTTR_substrate"/>
    <property type="match status" value="1"/>
</dbReference>
<keyword evidence="4" id="KW-0804">Transcription</keyword>
<keyword evidence="7" id="KW-1185">Reference proteome</keyword>
<dbReference type="RefSeq" id="WP_150025342.1">
    <property type="nucleotide sequence ID" value="NZ_CP043909.1"/>
</dbReference>
<keyword evidence="3" id="KW-0238">DNA-binding</keyword>
<dbReference type="GO" id="GO:0000976">
    <property type="term" value="F:transcription cis-regulatory region binding"/>
    <property type="evidence" value="ECO:0007669"/>
    <property type="project" value="TreeGrafter"/>
</dbReference>
<reference evidence="6 7" key="1">
    <citation type="submission" date="2019-09" db="EMBL/GenBank/DDBJ databases">
        <title>Acinetobacter sp. C16S1 isolated from saline soil.</title>
        <authorList>
            <person name="Xu L."/>
            <person name="Sun J.-Q."/>
        </authorList>
    </citation>
    <scope>NUCLEOTIDE SEQUENCE [LARGE SCALE GENOMIC DNA]</scope>
    <source>
        <strain evidence="6 7">C16S1</strain>
    </source>
</reference>
<dbReference type="EMBL" id="CP043909">
    <property type="protein sequence ID" value="QER38961.1"/>
    <property type="molecule type" value="Genomic_DNA"/>
</dbReference>
<name>A0A5P1UPX2_9GAMM</name>
<protein>
    <submittedName>
        <fullName evidence="6">LysR family transcriptional regulator</fullName>
    </submittedName>
</protein>
<dbReference type="Gene3D" id="1.10.10.10">
    <property type="entry name" value="Winged helix-like DNA-binding domain superfamily/Winged helix DNA-binding domain"/>
    <property type="match status" value="1"/>
</dbReference>
<organism evidence="6 7">
    <name type="scientific">Acinetobacter suaedae</name>
    <dbReference type="NCBI Taxonomy" id="2609668"/>
    <lineage>
        <taxon>Bacteria</taxon>
        <taxon>Pseudomonadati</taxon>
        <taxon>Pseudomonadota</taxon>
        <taxon>Gammaproteobacteria</taxon>
        <taxon>Moraxellales</taxon>
        <taxon>Moraxellaceae</taxon>
        <taxon>Acinetobacter</taxon>
    </lineage>
</organism>
<dbReference type="InterPro" id="IPR005119">
    <property type="entry name" value="LysR_subst-bd"/>
</dbReference>
<gene>
    <name evidence="6" type="ORF">F2A31_04295</name>
</gene>
<proteinExistence type="inferred from homology"/>
<dbReference type="SUPFAM" id="SSF46785">
    <property type="entry name" value="Winged helix' DNA-binding domain"/>
    <property type="match status" value="1"/>
</dbReference>
<evidence type="ECO:0000256" key="2">
    <source>
        <dbReference type="ARBA" id="ARBA00023015"/>
    </source>
</evidence>
<dbReference type="InterPro" id="IPR036390">
    <property type="entry name" value="WH_DNA-bd_sf"/>
</dbReference>
<evidence type="ECO:0000256" key="4">
    <source>
        <dbReference type="ARBA" id="ARBA00023163"/>
    </source>
</evidence>
<dbReference type="KEGG" id="asue:F2A31_04295"/>
<dbReference type="GO" id="GO:0003700">
    <property type="term" value="F:DNA-binding transcription factor activity"/>
    <property type="evidence" value="ECO:0007669"/>
    <property type="project" value="InterPro"/>
</dbReference>
<dbReference type="Pfam" id="PF03466">
    <property type="entry name" value="LysR_substrate"/>
    <property type="match status" value="1"/>
</dbReference>
<keyword evidence="2" id="KW-0805">Transcription regulation</keyword>
<evidence type="ECO:0000256" key="3">
    <source>
        <dbReference type="ARBA" id="ARBA00023125"/>
    </source>
</evidence>
<dbReference type="PROSITE" id="PS50931">
    <property type="entry name" value="HTH_LYSR"/>
    <property type="match status" value="1"/>
</dbReference>
<dbReference type="InterPro" id="IPR036388">
    <property type="entry name" value="WH-like_DNA-bd_sf"/>
</dbReference>
<dbReference type="SUPFAM" id="SSF53850">
    <property type="entry name" value="Periplasmic binding protein-like II"/>
    <property type="match status" value="1"/>
</dbReference>
<dbReference type="PANTHER" id="PTHR30126">
    <property type="entry name" value="HTH-TYPE TRANSCRIPTIONAL REGULATOR"/>
    <property type="match status" value="1"/>
</dbReference>